<evidence type="ECO:0000259" key="1">
    <source>
        <dbReference type="Pfam" id="PF00501"/>
    </source>
</evidence>
<protein>
    <submittedName>
        <fullName evidence="2">AMP-binding protein</fullName>
    </submittedName>
</protein>
<dbReference type="PANTHER" id="PTHR44394:SF1">
    <property type="entry name" value="BETA-ALANINE-ACTIVATING ENZYME"/>
    <property type="match status" value="1"/>
</dbReference>
<dbReference type="EMBL" id="JBHTIS010004622">
    <property type="protein sequence ID" value="MFD1052659.1"/>
    <property type="molecule type" value="Genomic_DNA"/>
</dbReference>
<accession>A0ABW3MTC8</accession>
<reference evidence="3" key="1">
    <citation type="journal article" date="2019" name="Int. J. Syst. Evol. Microbiol.">
        <title>The Global Catalogue of Microorganisms (GCM) 10K type strain sequencing project: providing services to taxonomists for standard genome sequencing and annotation.</title>
        <authorList>
            <consortium name="The Broad Institute Genomics Platform"/>
            <consortium name="The Broad Institute Genome Sequencing Center for Infectious Disease"/>
            <person name="Wu L."/>
            <person name="Ma J."/>
        </authorList>
    </citation>
    <scope>NUCLEOTIDE SEQUENCE [LARGE SCALE GENOMIC DNA]</scope>
    <source>
        <strain evidence="3">JCM 31486</strain>
    </source>
</reference>
<dbReference type="InterPro" id="IPR020459">
    <property type="entry name" value="AMP-binding"/>
</dbReference>
<dbReference type="SUPFAM" id="SSF56801">
    <property type="entry name" value="Acetyl-CoA synthetase-like"/>
    <property type="match status" value="1"/>
</dbReference>
<sequence length="161" mass="17393">MTTAAMAGHVAGTAVVTVGRELSTESEVDPLPIGPEWPAYVIYTSGSTGTPKGVVVPHGAIENRLCWMQRTFPLRPGEDRVLHKTPAGFDVSVWELFWPLMTGATLVIAEPGGHRDPGYLVELLATERVTTVHFVPSMLDAFLSGTELAERLPALRRVVCS</sequence>
<feature type="non-terminal residue" evidence="2">
    <location>
        <position position="161"/>
    </location>
</feature>
<dbReference type="InterPro" id="IPR020845">
    <property type="entry name" value="AMP-binding_CS"/>
</dbReference>
<comment type="caution">
    <text evidence="2">The sequence shown here is derived from an EMBL/GenBank/DDBJ whole genome shotgun (WGS) entry which is preliminary data.</text>
</comment>
<dbReference type="Pfam" id="PF00501">
    <property type="entry name" value="AMP-binding"/>
    <property type="match status" value="1"/>
</dbReference>
<proteinExistence type="predicted"/>
<dbReference type="InterPro" id="IPR000873">
    <property type="entry name" value="AMP-dep_synth/lig_dom"/>
</dbReference>
<dbReference type="PROSITE" id="PS00455">
    <property type="entry name" value="AMP_BINDING"/>
    <property type="match status" value="1"/>
</dbReference>
<dbReference type="Gene3D" id="3.40.50.12780">
    <property type="entry name" value="N-terminal domain of ligase-like"/>
    <property type="match status" value="1"/>
</dbReference>
<dbReference type="PANTHER" id="PTHR44394">
    <property type="entry name" value="BETA-ALANINE-ACTIVATING ENZYME"/>
    <property type="match status" value="1"/>
</dbReference>
<evidence type="ECO:0000313" key="3">
    <source>
        <dbReference type="Proteomes" id="UP001597045"/>
    </source>
</evidence>
<dbReference type="InterPro" id="IPR052091">
    <property type="entry name" value="Beta-ala_Activ/Resist"/>
</dbReference>
<dbReference type="Proteomes" id="UP001597045">
    <property type="component" value="Unassembled WGS sequence"/>
</dbReference>
<evidence type="ECO:0000313" key="2">
    <source>
        <dbReference type="EMBL" id="MFD1052659.1"/>
    </source>
</evidence>
<name>A0ABW3MTC8_9PSEU</name>
<gene>
    <name evidence="2" type="ORF">ACFQ1S_47220</name>
</gene>
<dbReference type="PRINTS" id="PR00154">
    <property type="entry name" value="AMPBINDING"/>
</dbReference>
<keyword evidence="3" id="KW-1185">Reference proteome</keyword>
<feature type="domain" description="AMP-dependent synthetase/ligase" evidence="1">
    <location>
        <begin position="27"/>
        <end position="160"/>
    </location>
</feature>
<organism evidence="2 3">
    <name type="scientific">Kibdelosporangium lantanae</name>
    <dbReference type="NCBI Taxonomy" id="1497396"/>
    <lineage>
        <taxon>Bacteria</taxon>
        <taxon>Bacillati</taxon>
        <taxon>Actinomycetota</taxon>
        <taxon>Actinomycetes</taxon>
        <taxon>Pseudonocardiales</taxon>
        <taxon>Pseudonocardiaceae</taxon>
        <taxon>Kibdelosporangium</taxon>
    </lineage>
</organism>
<dbReference type="InterPro" id="IPR042099">
    <property type="entry name" value="ANL_N_sf"/>
</dbReference>